<comment type="caution">
    <text evidence="1">The sequence shown here is derived from an EMBL/GenBank/DDBJ whole genome shotgun (WGS) entry which is preliminary data.</text>
</comment>
<dbReference type="Proteomes" id="UP001062846">
    <property type="component" value="Chromosome 13"/>
</dbReference>
<keyword evidence="2" id="KW-1185">Reference proteome</keyword>
<evidence type="ECO:0000313" key="1">
    <source>
        <dbReference type="EMBL" id="KAI8524707.1"/>
    </source>
</evidence>
<evidence type="ECO:0000313" key="2">
    <source>
        <dbReference type="Proteomes" id="UP001062846"/>
    </source>
</evidence>
<organism evidence="1 2">
    <name type="scientific">Rhododendron molle</name>
    <name type="common">Chinese azalea</name>
    <name type="synonym">Azalea mollis</name>
    <dbReference type="NCBI Taxonomy" id="49168"/>
    <lineage>
        <taxon>Eukaryota</taxon>
        <taxon>Viridiplantae</taxon>
        <taxon>Streptophyta</taxon>
        <taxon>Embryophyta</taxon>
        <taxon>Tracheophyta</taxon>
        <taxon>Spermatophyta</taxon>
        <taxon>Magnoliopsida</taxon>
        <taxon>eudicotyledons</taxon>
        <taxon>Gunneridae</taxon>
        <taxon>Pentapetalae</taxon>
        <taxon>asterids</taxon>
        <taxon>Ericales</taxon>
        <taxon>Ericaceae</taxon>
        <taxon>Ericoideae</taxon>
        <taxon>Rhodoreae</taxon>
        <taxon>Rhododendron</taxon>
    </lineage>
</organism>
<dbReference type="EMBL" id="CM046400">
    <property type="protein sequence ID" value="KAI8524707.1"/>
    <property type="molecule type" value="Genomic_DNA"/>
</dbReference>
<sequence>MASHTSAAQTTVADLLYYKALLALESPIPMPHLGICDPDIGEQLYETVVMPPLTYEDQHMDVETQTLDELAEEICQKGEHWLEIREKEWME</sequence>
<name>A0ACC0L823_RHOML</name>
<gene>
    <name evidence="1" type="ORF">RHMOL_Rhmol13G0169400</name>
</gene>
<accession>A0ACC0L823</accession>
<protein>
    <submittedName>
        <fullName evidence="1">Uncharacterized protein</fullName>
    </submittedName>
</protein>
<proteinExistence type="predicted"/>
<reference evidence="1" key="1">
    <citation type="submission" date="2022-02" db="EMBL/GenBank/DDBJ databases">
        <title>Plant Genome Project.</title>
        <authorList>
            <person name="Zhang R.-G."/>
        </authorList>
    </citation>
    <scope>NUCLEOTIDE SEQUENCE</scope>
    <source>
        <strain evidence="1">AT1</strain>
    </source>
</reference>